<organism evidence="1 2">
    <name type="scientific">Streptomyces alkaliphilus</name>
    <dbReference type="NCBI Taxonomy" id="1472722"/>
    <lineage>
        <taxon>Bacteria</taxon>
        <taxon>Bacillati</taxon>
        <taxon>Actinomycetota</taxon>
        <taxon>Actinomycetes</taxon>
        <taxon>Kitasatosporales</taxon>
        <taxon>Streptomycetaceae</taxon>
        <taxon>Streptomyces</taxon>
    </lineage>
</organism>
<name>A0A7W3Y2B0_9ACTN</name>
<gene>
    <name evidence="1" type="ORF">FNQ90_14310</name>
</gene>
<dbReference type="AlphaFoldDB" id="A0A7W3Y2B0"/>
<proteinExistence type="predicted"/>
<sequence length="157" mass="18052">MEITVQWVRTSWTKRSRGGEAAARRNAVPVGFVLPRLPPGVAHVVRMSEDDGFEPRSEQKELREIGVRLREEGDRLRVFPRVEPLFGLPPRPRRPPAVRLLPGQWVRWQLNHRFSSMAGIRDWSYRLDTFNVAYGPVDGEVFLSEPGMVVDERGPVR</sequence>
<dbReference type="EMBL" id="VKHT01000435">
    <property type="protein sequence ID" value="MBB0245246.1"/>
    <property type="molecule type" value="Genomic_DNA"/>
</dbReference>
<comment type="caution">
    <text evidence="1">The sequence shown here is derived from an EMBL/GenBank/DDBJ whole genome shotgun (WGS) entry which is preliminary data.</text>
</comment>
<protein>
    <submittedName>
        <fullName evidence="1">Uncharacterized protein</fullName>
    </submittedName>
</protein>
<accession>A0A7W3Y2B0</accession>
<evidence type="ECO:0000313" key="2">
    <source>
        <dbReference type="Proteomes" id="UP000538929"/>
    </source>
</evidence>
<evidence type="ECO:0000313" key="1">
    <source>
        <dbReference type="EMBL" id="MBB0245246.1"/>
    </source>
</evidence>
<dbReference type="RefSeq" id="WP_182606760.1">
    <property type="nucleotide sequence ID" value="NZ_VKHT01000435.1"/>
</dbReference>
<reference evidence="2" key="1">
    <citation type="submission" date="2019-10" db="EMBL/GenBank/DDBJ databases">
        <title>Streptomyces sp. nov., a novel actinobacterium isolated from alkaline environment.</title>
        <authorList>
            <person name="Golinska P."/>
        </authorList>
    </citation>
    <scope>NUCLEOTIDE SEQUENCE [LARGE SCALE GENOMIC DNA]</scope>
    <source>
        <strain evidence="2">DSM 42118</strain>
    </source>
</reference>
<dbReference type="Proteomes" id="UP000538929">
    <property type="component" value="Unassembled WGS sequence"/>
</dbReference>
<keyword evidence="2" id="KW-1185">Reference proteome</keyword>